<keyword evidence="2" id="KW-1185">Reference proteome</keyword>
<evidence type="ECO:0000313" key="1">
    <source>
        <dbReference type="EMBL" id="KAG6648715.1"/>
    </source>
</evidence>
<proteinExistence type="predicted"/>
<name>A0A8T1PZZ7_CARIL</name>
<comment type="caution">
    <text evidence="1">The sequence shown here is derived from an EMBL/GenBank/DDBJ whole genome shotgun (WGS) entry which is preliminary data.</text>
</comment>
<gene>
    <name evidence="1" type="ORF">CIPAW_07G164800</name>
</gene>
<dbReference type="EMBL" id="CM031815">
    <property type="protein sequence ID" value="KAG6648715.1"/>
    <property type="molecule type" value="Genomic_DNA"/>
</dbReference>
<dbReference type="Proteomes" id="UP000811609">
    <property type="component" value="Chromosome 7"/>
</dbReference>
<evidence type="ECO:0000313" key="2">
    <source>
        <dbReference type="Proteomes" id="UP000811609"/>
    </source>
</evidence>
<accession>A0A8T1PZZ7</accession>
<dbReference type="AlphaFoldDB" id="A0A8T1PZZ7"/>
<organism evidence="1 2">
    <name type="scientific">Carya illinoinensis</name>
    <name type="common">Pecan</name>
    <dbReference type="NCBI Taxonomy" id="32201"/>
    <lineage>
        <taxon>Eukaryota</taxon>
        <taxon>Viridiplantae</taxon>
        <taxon>Streptophyta</taxon>
        <taxon>Embryophyta</taxon>
        <taxon>Tracheophyta</taxon>
        <taxon>Spermatophyta</taxon>
        <taxon>Magnoliopsida</taxon>
        <taxon>eudicotyledons</taxon>
        <taxon>Gunneridae</taxon>
        <taxon>Pentapetalae</taxon>
        <taxon>rosids</taxon>
        <taxon>fabids</taxon>
        <taxon>Fagales</taxon>
        <taxon>Juglandaceae</taxon>
        <taxon>Carya</taxon>
    </lineage>
</organism>
<protein>
    <submittedName>
        <fullName evidence="1">Uncharacterized protein</fullName>
    </submittedName>
</protein>
<sequence length="109" mass="12602">MGMNVRYGTNILQTRIRKQAMKTELMNRFESYEGLVSSLLELFILHDFISSSYHRVKVHPRARRCSHFDGVEDFGFGFSPLRKPRASETETSLVSWVVVRRGDPLLLLA</sequence>
<reference evidence="1" key="1">
    <citation type="submission" date="2020-12" db="EMBL/GenBank/DDBJ databases">
        <title>WGS assembly of Carya illinoinensis cv. Pawnee.</title>
        <authorList>
            <person name="Platts A."/>
            <person name="Shu S."/>
            <person name="Wright S."/>
            <person name="Barry K."/>
            <person name="Edger P."/>
            <person name="Pires J.C."/>
            <person name="Schmutz J."/>
        </authorList>
    </citation>
    <scope>NUCLEOTIDE SEQUENCE</scope>
    <source>
        <tissue evidence="1">Leaf</tissue>
    </source>
</reference>